<feature type="signal peptide" evidence="1">
    <location>
        <begin position="1"/>
        <end position="19"/>
    </location>
</feature>
<gene>
    <name evidence="2" type="ORF">TL16_g12877</name>
</gene>
<feature type="chain" id="PRO_5040872285" description="Methyltransferase" evidence="1">
    <location>
        <begin position="20"/>
        <end position="205"/>
    </location>
</feature>
<dbReference type="Gene3D" id="3.40.50.150">
    <property type="entry name" value="Vaccinia Virus protein VP39"/>
    <property type="match status" value="1"/>
</dbReference>
<evidence type="ECO:0008006" key="4">
    <source>
        <dbReference type="Google" id="ProtNLM"/>
    </source>
</evidence>
<dbReference type="Proteomes" id="UP001162640">
    <property type="component" value="Unassembled WGS sequence"/>
</dbReference>
<name>A0A9W7EYD1_9STRA</name>
<proteinExistence type="predicted"/>
<comment type="caution">
    <text evidence="2">The sequence shown here is derived from an EMBL/GenBank/DDBJ whole genome shotgun (WGS) entry which is preliminary data.</text>
</comment>
<accession>A0A9W7EYD1</accession>
<dbReference type="EMBL" id="BLQM01000554">
    <property type="protein sequence ID" value="GMH94333.1"/>
    <property type="molecule type" value="Genomic_DNA"/>
</dbReference>
<dbReference type="SUPFAM" id="SSF53335">
    <property type="entry name" value="S-adenosyl-L-methionine-dependent methyltransferases"/>
    <property type="match status" value="1"/>
</dbReference>
<sequence length="205" mass="23343">MLVLFTLILVIIGVTRLMGDIISNVNDKTWPMQTYIWLTKPEIEHEDISVHEAMLKQGVDNFLGKMGWTFPDGSPLTFSNPLKVLKDQQFGILPKGSEVLICDQGSILELDQTKTHLQTRFSTSNPLDILIDDGSHLMRDQQIIFSRFFPLIKPGGVYIMEDVHSSRQIGYDVGGVEKNGEIMKNNWWTFLGNLENGQVKKRLHE</sequence>
<dbReference type="InterPro" id="IPR029063">
    <property type="entry name" value="SAM-dependent_MTases_sf"/>
</dbReference>
<reference evidence="3" key="1">
    <citation type="journal article" date="2023" name="Commun. Biol.">
        <title>Genome analysis of Parmales, the sister group of diatoms, reveals the evolutionary specialization of diatoms from phago-mixotrophs to photoautotrophs.</title>
        <authorList>
            <person name="Ban H."/>
            <person name="Sato S."/>
            <person name="Yoshikawa S."/>
            <person name="Yamada K."/>
            <person name="Nakamura Y."/>
            <person name="Ichinomiya M."/>
            <person name="Sato N."/>
            <person name="Blanc-Mathieu R."/>
            <person name="Endo H."/>
            <person name="Kuwata A."/>
            <person name="Ogata H."/>
        </authorList>
    </citation>
    <scope>NUCLEOTIDE SEQUENCE [LARGE SCALE GENOMIC DNA]</scope>
</reference>
<evidence type="ECO:0000313" key="2">
    <source>
        <dbReference type="EMBL" id="GMH94333.1"/>
    </source>
</evidence>
<evidence type="ECO:0000313" key="3">
    <source>
        <dbReference type="Proteomes" id="UP001162640"/>
    </source>
</evidence>
<evidence type="ECO:0000256" key="1">
    <source>
        <dbReference type="SAM" id="SignalP"/>
    </source>
</evidence>
<keyword evidence="1" id="KW-0732">Signal</keyword>
<protein>
    <recommendedName>
        <fullName evidence="4">Methyltransferase</fullName>
    </recommendedName>
</protein>
<organism evidence="2 3">
    <name type="scientific">Triparma laevis f. inornata</name>
    <dbReference type="NCBI Taxonomy" id="1714386"/>
    <lineage>
        <taxon>Eukaryota</taxon>
        <taxon>Sar</taxon>
        <taxon>Stramenopiles</taxon>
        <taxon>Ochrophyta</taxon>
        <taxon>Bolidophyceae</taxon>
        <taxon>Parmales</taxon>
        <taxon>Triparmaceae</taxon>
        <taxon>Triparma</taxon>
    </lineage>
</organism>
<dbReference type="AlphaFoldDB" id="A0A9W7EYD1"/>